<evidence type="ECO:0000313" key="1">
    <source>
        <dbReference type="EMBL" id="KAG6464685.1"/>
    </source>
</evidence>
<reference evidence="1" key="1">
    <citation type="journal article" date="2016" name="Insect Biochem. Mol. Biol.">
        <title>Multifaceted biological insights from a draft genome sequence of the tobacco hornworm moth, Manduca sexta.</title>
        <authorList>
            <person name="Kanost M.R."/>
            <person name="Arrese E.L."/>
            <person name="Cao X."/>
            <person name="Chen Y.R."/>
            <person name="Chellapilla S."/>
            <person name="Goldsmith M.R."/>
            <person name="Grosse-Wilde E."/>
            <person name="Heckel D.G."/>
            <person name="Herndon N."/>
            <person name="Jiang H."/>
            <person name="Papanicolaou A."/>
            <person name="Qu J."/>
            <person name="Soulages J.L."/>
            <person name="Vogel H."/>
            <person name="Walters J."/>
            <person name="Waterhouse R.M."/>
            <person name="Ahn S.J."/>
            <person name="Almeida F.C."/>
            <person name="An C."/>
            <person name="Aqrawi P."/>
            <person name="Bretschneider A."/>
            <person name="Bryant W.B."/>
            <person name="Bucks S."/>
            <person name="Chao H."/>
            <person name="Chevignon G."/>
            <person name="Christen J.M."/>
            <person name="Clarke D.F."/>
            <person name="Dittmer N.T."/>
            <person name="Ferguson L.C.F."/>
            <person name="Garavelou S."/>
            <person name="Gordon K.H.J."/>
            <person name="Gunaratna R.T."/>
            <person name="Han Y."/>
            <person name="Hauser F."/>
            <person name="He Y."/>
            <person name="Heidel-Fischer H."/>
            <person name="Hirsh A."/>
            <person name="Hu Y."/>
            <person name="Jiang H."/>
            <person name="Kalra D."/>
            <person name="Klinner C."/>
            <person name="Konig C."/>
            <person name="Kovar C."/>
            <person name="Kroll A.R."/>
            <person name="Kuwar S.S."/>
            <person name="Lee S.L."/>
            <person name="Lehman R."/>
            <person name="Li K."/>
            <person name="Li Z."/>
            <person name="Liang H."/>
            <person name="Lovelace S."/>
            <person name="Lu Z."/>
            <person name="Mansfield J.H."/>
            <person name="McCulloch K.J."/>
            <person name="Mathew T."/>
            <person name="Morton B."/>
            <person name="Muzny D.M."/>
            <person name="Neunemann D."/>
            <person name="Ongeri F."/>
            <person name="Pauchet Y."/>
            <person name="Pu L.L."/>
            <person name="Pyrousis I."/>
            <person name="Rao X.J."/>
            <person name="Redding A."/>
            <person name="Roesel C."/>
            <person name="Sanchez-Gracia A."/>
            <person name="Schaack S."/>
            <person name="Shukla A."/>
            <person name="Tetreau G."/>
            <person name="Wang Y."/>
            <person name="Xiong G.H."/>
            <person name="Traut W."/>
            <person name="Walsh T.K."/>
            <person name="Worley K.C."/>
            <person name="Wu D."/>
            <person name="Wu W."/>
            <person name="Wu Y.Q."/>
            <person name="Zhang X."/>
            <person name="Zou Z."/>
            <person name="Zucker H."/>
            <person name="Briscoe A.D."/>
            <person name="Burmester T."/>
            <person name="Clem R.J."/>
            <person name="Feyereisen R."/>
            <person name="Grimmelikhuijzen C.J.P."/>
            <person name="Hamodrakas S.J."/>
            <person name="Hansson B.S."/>
            <person name="Huguet E."/>
            <person name="Jermiin L.S."/>
            <person name="Lan Q."/>
            <person name="Lehman H.K."/>
            <person name="Lorenzen M."/>
            <person name="Merzendorfer H."/>
            <person name="Michalopoulos I."/>
            <person name="Morton D.B."/>
            <person name="Muthukrishnan S."/>
            <person name="Oakeshott J.G."/>
            <person name="Palmer W."/>
            <person name="Park Y."/>
            <person name="Passarelli A.L."/>
            <person name="Rozas J."/>
            <person name="Schwartz L.M."/>
            <person name="Smith W."/>
            <person name="Southgate A."/>
            <person name="Vilcinskas A."/>
            <person name="Vogt R."/>
            <person name="Wang P."/>
            <person name="Werren J."/>
            <person name="Yu X.Q."/>
            <person name="Zhou J.J."/>
            <person name="Brown S.J."/>
            <person name="Scherer S.E."/>
            <person name="Richards S."/>
            <person name="Blissard G.W."/>
        </authorList>
    </citation>
    <scope>NUCLEOTIDE SEQUENCE</scope>
</reference>
<dbReference type="Proteomes" id="UP000791440">
    <property type="component" value="Unassembled WGS sequence"/>
</dbReference>
<sequence length="284" mass="33976">MEAEHYPYGHRPATSLAIAGTKYEVPYSYKTPDFRYEERPFAAYSYLFYREEERPYRFSPFYKSYLRWDYDRPRWFQRSNDDNPYYFGCYCTTVYKRLTPLGGCAIITTRHLLTTATSTELILKDHREDHTLEDILGAWYDHNANVFNSSMYMTPARIHYHPMTDWGWFHCANVYWAKFGLDSGAAWHRALEGYGWRYDGLIALASLAMKLRSIDLVGYFTVLDSHPVLDFLYSAYMGWFKCEYLDWRFYDSSGRAPIPKPWFYIPWNYYFGAEVYEGYTLPFY</sequence>
<dbReference type="AlphaFoldDB" id="A0A921ZUF0"/>
<accession>A0A921ZUF0</accession>
<reference evidence="1" key="2">
    <citation type="submission" date="2020-12" db="EMBL/GenBank/DDBJ databases">
        <authorList>
            <person name="Kanost M."/>
        </authorList>
    </citation>
    <scope>NUCLEOTIDE SEQUENCE</scope>
</reference>
<evidence type="ECO:0000313" key="2">
    <source>
        <dbReference type="Proteomes" id="UP000791440"/>
    </source>
</evidence>
<protein>
    <submittedName>
        <fullName evidence="1">Uncharacterized protein</fullName>
    </submittedName>
</protein>
<keyword evidence="2" id="KW-1185">Reference proteome</keyword>
<dbReference type="EMBL" id="JH669231">
    <property type="protein sequence ID" value="KAG6464685.1"/>
    <property type="molecule type" value="Genomic_DNA"/>
</dbReference>
<name>A0A921ZUF0_MANSE</name>
<comment type="caution">
    <text evidence="1">The sequence shown here is derived from an EMBL/GenBank/DDBJ whole genome shotgun (WGS) entry which is preliminary data.</text>
</comment>
<organism evidence="1 2">
    <name type="scientific">Manduca sexta</name>
    <name type="common">Tobacco hawkmoth</name>
    <name type="synonym">Tobacco hornworm</name>
    <dbReference type="NCBI Taxonomy" id="7130"/>
    <lineage>
        <taxon>Eukaryota</taxon>
        <taxon>Metazoa</taxon>
        <taxon>Ecdysozoa</taxon>
        <taxon>Arthropoda</taxon>
        <taxon>Hexapoda</taxon>
        <taxon>Insecta</taxon>
        <taxon>Pterygota</taxon>
        <taxon>Neoptera</taxon>
        <taxon>Endopterygota</taxon>
        <taxon>Lepidoptera</taxon>
        <taxon>Glossata</taxon>
        <taxon>Ditrysia</taxon>
        <taxon>Bombycoidea</taxon>
        <taxon>Sphingidae</taxon>
        <taxon>Sphinginae</taxon>
        <taxon>Sphingini</taxon>
        <taxon>Manduca</taxon>
    </lineage>
</organism>
<proteinExistence type="predicted"/>
<gene>
    <name evidence="1" type="ORF">O3G_MSEX014675</name>
</gene>